<reference evidence="7" key="1">
    <citation type="journal article" date="2019" name="Int. J. Syst. Evol. Microbiol.">
        <title>The Global Catalogue of Microorganisms (GCM) 10K type strain sequencing project: providing services to taxonomists for standard genome sequencing and annotation.</title>
        <authorList>
            <consortium name="The Broad Institute Genomics Platform"/>
            <consortium name="The Broad Institute Genome Sequencing Center for Infectious Disease"/>
            <person name="Wu L."/>
            <person name="Ma J."/>
        </authorList>
    </citation>
    <scope>NUCLEOTIDE SEQUENCE [LARGE SCALE GENOMIC DNA]</scope>
    <source>
        <strain evidence="7">KACC 11588</strain>
    </source>
</reference>
<evidence type="ECO:0000256" key="1">
    <source>
        <dbReference type="ARBA" id="ARBA00022603"/>
    </source>
</evidence>
<name>A0ABW0SA90_9RHOB</name>
<dbReference type="Proteomes" id="UP001596056">
    <property type="component" value="Unassembled WGS sequence"/>
</dbReference>
<evidence type="ECO:0000256" key="5">
    <source>
        <dbReference type="PROSITE-ProRule" id="PRU10015"/>
    </source>
</evidence>
<dbReference type="InterPro" id="IPR010280">
    <property type="entry name" value="U5_MeTrfase_fam"/>
</dbReference>
<dbReference type="SUPFAM" id="SSF53335">
    <property type="entry name" value="S-adenosyl-L-methionine-dependent methyltransferases"/>
    <property type="match status" value="1"/>
</dbReference>
<dbReference type="InterPro" id="IPR030390">
    <property type="entry name" value="MeTrfase_TrmA_AS"/>
</dbReference>
<dbReference type="EC" id="2.1.1.-" evidence="6"/>
<comment type="caution">
    <text evidence="6">The sequence shown here is derived from an EMBL/GenBank/DDBJ whole genome shotgun (WGS) entry which is preliminary data.</text>
</comment>
<comment type="similarity">
    <text evidence="4">Belongs to the class I-like SAM-binding methyltransferase superfamily. RNA M5U methyltransferase family.</text>
</comment>
<keyword evidence="2 4" id="KW-0808">Transferase</keyword>
<feature type="binding site" evidence="4">
    <location>
        <position position="269"/>
    </location>
    <ligand>
        <name>S-adenosyl-L-methionine</name>
        <dbReference type="ChEBI" id="CHEBI:59789"/>
    </ligand>
</feature>
<organism evidence="6 7">
    <name type="scientific">Rubellimicrobium aerolatum</name>
    <dbReference type="NCBI Taxonomy" id="490979"/>
    <lineage>
        <taxon>Bacteria</taxon>
        <taxon>Pseudomonadati</taxon>
        <taxon>Pseudomonadota</taxon>
        <taxon>Alphaproteobacteria</taxon>
        <taxon>Rhodobacterales</taxon>
        <taxon>Roseobacteraceae</taxon>
        <taxon>Rubellimicrobium</taxon>
    </lineage>
</organism>
<keyword evidence="1 4" id="KW-0489">Methyltransferase</keyword>
<dbReference type="Pfam" id="PF05958">
    <property type="entry name" value="tRNA_U5-meth_tr"/>
    <property type="match status" value="1"/>
</dbReference>
<dbReference type="GO" id="GO:0032259">
    <property type="term" value="P:methylation"/>
    <property type="evidence" value="ECO:0007669"/>
    <property type="project" value="UniProtKB-KW"/>
</dbReference>
<dbReference type="GO" id="GO:0008168">
    <property type="term" value="F:methyltransferase activity"/>
    <property type="evidence" value="ECO:0007669"/>
    <property type="project" value="UniProtKB-KW"/>
</dbReference>
<feature type="active site" description="Nucleophile" evidence="4">
    <location>
        <position position="363"/>
    </location>
</feature>
<proteinExistence type="inferred from homology"/>
<dbReference type="Gene3D" id="3.40.50.150">
    <property type="entry name" value="Vaccinia Virus protein VP39"/>
    <property type="match status" value="1"/>
</dbReference>
<evidence type="ECO:0000256" key="3">
    <source>
        <dbReference type="ARBA" id="ARBA00022691"/>
    </source>
</evidence>
<dbReference type="RefSeq" id="WP_209838524.1">
    <property type="nucleotide sequence ID" value="NZ_JAGGJP010000003.1"/>
</dbReference>
<evidence type="ECO:0000313" key="7">
    <source>
        <dbReference type="Proteomes" id="UP001596056"/>
    </source>
</evidence>
<feature type="binding site" evidence="4">
    <location>
        <position position="289"/>
    </location>
    <ligand>
        <name>S-adenosyl-L-methionine</name>
        <dbReference type="ChEBI" id="CHEBI:59789"/>
    </ligand>
</feature>
<dbReference type="InterPro" id="IPR029063">
    <property type="entry name" value="SAM-dependent_MTases_sf"/>
</dbReference>
<feature type="binding site" evidence="4">
    <location>
        <position position="242"/>
    </location>
    <ligand>
        <name>S-adenosyl-L-methionine</name>
        <dbReference type="ChEBI" id="CHEBI:59789"/>
    </ligand>
</feature>
<evidence type="ECO:0000313" key="6">
    <source>
        <dbReference type="EMBL" id="MFC5565784.1"/>
    </source>
</evidence>
<dbReference type="PANTHER" id="PTHR11061">
    <property type="entry name" value="RNA M5U METHYLTRANSFERASE"/>
    <property type="match status" value="1"/>
</dbReference>
<feature type="binding site" evidence="4">
    <location>
        <position position="337"/>
    </location>
    <ligand>
        <name>S-adenosyl-L-methionine</name>
        <dbReference type="ChEBI" id="CHEBI:59789"/>
    </ligand>
</feature>
<protein>
    <submittedName>
        <fullName evidence="6">Class I SAM-dependent RNA methyltransferase</fullName>
        <ecNumber evidence="6">2.1.1.-</ecNumber>
    </submittedName>
</protein>
<feature type="active site" evidence="5">
    <location>
        <position position="363"/>
    </location>
</feature>
<keyword evidence="3 4" id="KW-0949">S-adenosyl-L-methionine</keyword>
<accession>A0ABW0SA90</accession>
<dbReference type="CDD" id="cd02440">
    <property type="entry name" value="AdoMet_MTases"/>
    <property type="match status" value="1"/>
</dbReference>
<evidence type="ECO:0000256" key="4">
    <source>
        <dbReference type="PROSITE-ProRule" id="PRU01024"/>
    </source>
</evidence>
<gene>
    <name evidence="6" type="ORF">ACFPOC_05040</name>
</gene>
<dbReference type="EMBL" id="JBHSNA010000003">
    <property type="protein sequence ID" value="MFC5565784.1"/>
    <property type="molecule type" value="Genomic_DNA"/>
</dbReference>
<dbReference type="PROSITE" id="PS51687">
    <property type="entry name" value="SAM_MT_RNA_M5U"/>
    <property type="match status" value="1"/>
</dbReference>
<dbReference type="PANTHER" id="PTHR11061:SF49">
    <property type="entry name" value="23S RRNA (URACIL(1939)-C(5))-METHYLTRANSFERASE RLMD"/>
    <property type="match status" value="1"/>
</dbReference>
<evidence type="ECO:0000256" key="2">
    <source>
        <dbReference type="ARBA" id="ARBA00022679"/>
    </source>
</evidence>
<dbReference type="Gene3D" id="2.40.50.1070">
    <property type="match status" value="1"/>
</dbReference>
<dbReference type="PROSITE" id="PS01230">
    <property type="entry name" value="TRMA_1"/>
    <property type="match status" value="1"/>
</dbReference>
<keyword evidence="7" id="KW-1185">Reference proteome</keyword>
<sequence>MTAIPDTAARVATLTHHGQGRLANGTLIPRVLPGEEVAPRSDGTWRIVTPSPDRVAAPCPHFTACGGCAMQHASDAVVADWKAGIVRGALQGQGLAGEVARVLTSPPNSRRRARLAARRLKKGALLGFHARASDTVIDNPHCKILTPGLMALRPALLDLAQMAAPRSREIGLLLTDSPAGADVVVEDARDLDLALRQDAAAWAARAGVARVTWNGEPTFQREGPWQPMGRARVVPPPSAFLQATREGEAALVALVREATRGATRVADLFAGVGTFALPLAESAEVHAVEGEAAMLDALAKGWRSAPGLHRVTTEARDLFRRPLDPLDLRRFDAAVIDPPRAGAEAQVRALAEARLPVIAYVSCNPASFARDAKTLLAAGYRMDPITVVDQFRWSAHVELATRFTLGRDQESLAESGTMT</sequence>